<dbReference type="PANTHER" id="PTHR43326:SF1">
    <property type="entry name" value="METHIONINE--TRNA LIGASE, MITOCHONDRIAL"/>
    <property type="match status" value="1"/>
</dbReference>
<keyword evidence="3 6" id="KW-0067">ATP-binding</keyword>
<gene>
    <name evidence="9" type="ORF">K8V08_00290</name>
</gene>
<sequence length="243" mass="26572">WPAFLMSAGIEVPKRVHAHGFLFNKGEKMSKSVGNVVDPYDLVESFGLDTLRFFVLREISYGQDGSYSADGIITRKNTDLANEYGNLAQRSLSMIAKNLDGRMPALTDLTADDEELLASARALLPAAREQVLQQNLHLYVGDAWKVLAAANRYISAQEPWKLKKTDAERMSVVLAVVLEVVRIVTILVQPVMPESTARILDLLGVDADSRTFADLDTPVAAGTQLPAPAPVFPKHVEPAEESA</sequence>
<evidence type="ECO:0000256" key="3">
    <source>
        <dbReference type="ARBA" id="ARBA00022840"/>
    </source>
</evidence>
<dbReference type="InterPro" id="IPR015413">
    <property type="entry name" value="Methionyl/Leucyl_tRNA_Synth"/>
</dbReference>
<dbReference type="SUPFAM" id="SSF52374">
    <property type="entry name" value="Nucleotidylyl transferase"/>
    <property type="match status" value="1"/>
</dbReference>
<name>A0A921MCD9_9MICO</name>
<keyword evidence="1 6" id="KW-0436">Ligase</keyword>
<dbReference type="Gene3D" id="1.10.730.10">
    <property type="entry name" value="Isoleucyl-tRNA Synthetase, Domain 1"/>
    <property type="match status" value="1"/>
</dbReference>
<dbReference type="InterPro" id="IPR014729">
    <property type="entry name" value="Rossmann-like_a/b/a_fold"/>
</dbReference>
<dbReference type="InterPro" id="IPR009080">
    <property type="entry name" value="tRNAsynth_Ia_anticodon-bd"/>
</dbReference>
<evidence type="ECO:0000259" key="7">
    <source>
        <dbReference type="Pfam" id="PF09334"/>
    </source>
</evidence>
<dbReference type="GO" id="GO:0004825">
    <property type="term" value="F:methionine-tRNA ligase activity"/>
    <property type="evidence" value="ECO:0007669"/>
    <property type="project" value="InterPro"/>
</dbReference>
<dbReference type="GO" id="GO:0006431">
    <property type="term" value="P:methionyl-tRNA aminoacylation"/>
    <property type="evidence" value="ECO:0007669"/>
    <property type="project" value="TreeGrafter"/>
</dbReference>
<evidence type="ECO:0000256" key="5">
    <source>
        <dbReference type="ARBA" id="ARBA00023146"/>
    </source>
</evidence>
<dbReference type="CDD" id="cd07957">
    <property type="entry name" value="Anticodon_Ia_Met"/>
    <property type="match status" value="1"/>
</dbReference>
<feature type="domain" description="Methionyl-tRNA synthetase anticodon-binding" evidence="8">
    <location>
        <begin position="104"/>
        <end position="235"/>
    </location>
</feature>
<dbReference type="SUPFAM" id="SSF47323">
    <property type="entry name" value="Anticodon-binding domain of a subclass of class I aminoacyl-tRNA synthetases"/>
    <property type="match status" value="1"/>
</dbReference>
<dbReference type="EMBL" id="DYUK01000012">
    <property type="protein sequence ID" value="HJG78834.1"/>
    <property type="molecule type" value="Genomic_DNA"/>
</dbReference>
<keyword evidence="4 6" id="KW-0648">Protein biosynthesis</keyword>
<accession>A0A921MCD9</accession>
<reference evidence="9" key="1">
    <citation type="journal article" date="2021" name="PeerJ">
        <title>Extensive microbial diversity within the chicken gut microbiome revealed by metagenomics and culture.</title>
        <authorList>
            <person name="Gilroy R."/>
            <person name="Ravi A."/>
            <person name="Getino M."/>
            <person name="Pursley I."/>
            <person name="Horton D.L."/>
            <person name="Alikhan N.F."/>
            <person name="Baker D."/>
            <person name="Gharbi K."/>
            <person name="Hall N."/>
            <person name="Watson M."/>
            <person name="Adriaenssens E.M."/>
            <person name="Foster-Nyarko E."/>
            <person name="Jarju S."/>
            <person name="Secka A."/>
            <person name="Antonio M."/>
            <person name="Oren A."/>
            <person name="Chaudhuri R.R."/>
            <person name="La Ragione R."/>
            <person name="Hildebrand F."/>
            <person name="Pallen M.J."/>
        </authorList>
    </citation>
    <scope>NUCLEOTIDE SEQUENCE</scope>
    <source>
        <strain evidence="9">ChiGjej5B5-7349</strain>
    </source>
</reference>
<evidence type="ECO:0000259" key="8">
    <source>
        <dbReference type="Pfam" id="PF19303"/>
    </source>
</evidence>
<dbReference type="Pfam" id="PF09334">
    <property type="entry name" value="tRNA-synt_1g"/>
    <property type="match status" value="1"/>
</dbReference>
<comment type="caution">
    <text evidence="9">The sequence shown here is derived from an EMBL/GenBank/DDBJ whole genome shotgun (WGS) entry which is preliminary data.</text>
</comment>
<evidence type="ECO:0000256" key="4">
    <source>
        <dbReference type="ARBA" id="ARBA00022917"/>
    </source>
</evidence>
<evidence type="ECO:0000256" key="6">
    <source>
        <dbReference type="RuleBase" id="RU363039"/>
    </source>
</evidence>
<dbReference type="Gene3D" id="3.40.50.620">
    <property type="entry name" value="HUPs"/>
    <property type="match status" value="1"/>
</dbReference>
<evidence type="ECO:0000256" key="2">
    <source>
        <dbReference type="ARBA" id="ARBA00022741"/>
    </source>
</evidence>
<protein>
    <submittedName>
        <fullName evidence="9">Class I tRNA ligase family protein</fullName>
    </submittedName>
</protein>
<keyword evidence="2 6" id="KW-0547">Nucleotide-binding</keyword>
<reference evidence="9" key="2">
    <citation type="submission" date="2021-09" db="EMBL/GenBank/DDBJ databases">
        <authorList>
            <person name="Gilroy R."/>
        </authorList>
    </citation>
    <scope>NUCLEOTIDE SEQUENCE</scope>
    <source>
        <strain evidence="9">ChiGjej5B5-7349</strain>
    </source>
</reference>
<keyword evidence="5 6" id="KW-0030">Aminoacyl-tRNA synthetase</keyword>
<evidence type="ECO:0000313" key="9">
    <source>
        <dbReference type="EMBL" id="HJG78834.1"/>
    </source>
</evidence>
<dbReference type="PANTHER" id="PTHR43326">
    <property type="entry name" value="METHIONYL-TRNA SYNTHETASE"/>
    <property type="match status" value="1"/>
</dbReference>
<evidence type="ECO:0000256" key="1">
    <source>
        <dbReference type="ARBA" id="ARBA00022598"/>
    </source>
</evidence>
<proteinExistence type="inferred from homology"/>
<evidence type="ECO:0000313" key="10">
    <source>
        <dbReference type="Proteomes" id="UP000784435"/>
    </source>
</evidence>
<dbReference type="AlphaFoldDB" id="A0A921MCD9"/>
<feature type="domain" description="Methionyl/Leucyl tRNA synthetase" evidence="7">
    <location>
        <begin position="1"/>
        <end position="91"/>
    </location>
</feature>
<comment type="similarity">
    <text evidence="6">Belongs to the class-I aminoacyl-tRNA synthetase family.</text>
</comment>
<dbReference type="Pfam" id="PF19303">
    <property type="entry name" value="Anticodon_3"/>
    <property type="match status" value="1"/>
</dbReference>
<feature type="non-terminal residue" evidence="9">
    <location>
        <position position="1"/>
    </location>
</feature>
<organism evidence="9 10">
    <name type="scientific">Brevibacterium senegalense</name>
    <dbReference type="NCBI Taxonomy" id="1033736"/>
    <lineage>
        <taxon>Bacteria</taxon>
        <taxon>Bacillati</taxon>
        <taxon>Actinomycetota</taxon>
        <taxon>Actinomycetes</taxon>
        <taxon>Micrococcales</taxon>
        <taxon>Brevibacteriaceae</taxon>
        <taxon>Brevibacterium</taxon>
    </lineage>
</organism>
<dbReference type="Proteomes" id="UP000784435">
    <property type="component" value="Unassembled WGS sequence"/>
</dbReference>
<dbReference type="InterPro" id="IPR023457">
    <property type="entry name" value="Met-tRNA_synth_2"/>
</dbReference>
<dbReference type="GO" id="GO:0005524">
    <property type="term" value="F:ATP binding"/>
    <property type="evidence" value="ECO:0007669"/>
    <property type="project" value="UniProtKB-KW"/>
</dbReference>
<dbReference type="InterPro" id="IPR041872">
    <property type="entry name" value="Anticodon_Met"/>
</dbReference>